<protein>
    <submittedName>
        <fullName evidence="2">Uncharacterized protein</fullName>
    </submittedName>
</protein>
<evidence type="ECO:0000313" key="2">
    <source>
        <dbReference type="EMBL" id="KKL18921.1"/>
    </source>
</evidence>
<reference evidence="2" key="1">
    <citation type="journal article" date="2015" name="Nature">
        <title>Complex archaea that bridge the gap between prokaryotes and eukaryotes.</title>
        <authorList>
            <person name="Spang A."/>
            <person name="Saw J.H."/>
            <person name="Jorgensen S.L."/>
            <person name="Zaremba-Niedzwiedzka K."/>
            <person name="Martijn J."/>
            <person name="Lind A.E."/>
            <person name="van Eijk R."/>
            <person name="Schleper C."/>
            <person name="Guy L."/>
            <person name="Ettema T.J."/>
        </authorList>
    </citation>
    <scope>NUCLEOTIDE SEQUENCE</scope>
</reference>
<name>A0A0F9DMJ8_9ZZZZ</name>
<organism evidence="2">
    <name type="scientific">marine sediment metagenome</name>
    <dbReference type="NCBI Taxonomy" id="412755"/>
    <lineage>
        <taxon>unclassified sequences</taxon>
        <taxon>metagenomes</taxon>
        <taxon>ecological metagenomes</taxon>
    </lineage>
</organism>
<dbReference type="Gene3D" id="1.20.1330.10">
    <property type="entry name" value="f41 fragment of flagellin, N-terminal domain"/>
    <property type="match status" value="1"/>
</dbReference>
<dbReference type="EMBL" id="LAZR01038678">
    <property type="protein sequence ID" value="KKL18921.1"/>
    <property type="molecule type" value="Genomic_DNA"/>
</dbReference>
<gene>
    <name evidence="2" type="ORF">LCGC14_2470670</name>
</gene>
<comment type="caution">
    <text evidence="2">The sequence shown here is derived from an EMBL/GenBank/DDBJ whole genome shotgun (WGS) entry which is preliminary data.</text>
</comment>
<proteinExistence type="predicted"/>
<evidence type="ECO:0000256" key="1">
    <source>
        <dbReference type="SAM" id="MobiDB-lite"/>
    </source>
</evidence>
<accession>A0A0F9DMJ8</accession>
<feature type="region of interest" description="Disordered" evidence="1">
    <location>
        <begin position="200"/>
        <end position="243"/>
    </location>
</feature>
<sequence>QEISQAIQQLMDTGDRKFRGRYLFAGSRTDVSPFRMSWTGLVEYYLMSRDVEAMDALIGFADGMCHHAMLRDKDGKRRGWTYTFGDYWGPYRWEDLPGRKGATFFVSNFRITQPLGWIYRFTGRQDYLDVLTDATASARKPSLLVTAAYAAVAHPKADRTPPAAVTDLKAERLGDGGVVPVARQPLVPVGDALVRRPQLRGEVQRGGGPLPRPLPRRDLGAAHAGPERLGGRPAGALGRHGADTWPDIPLRRRRYSSHLTYPLKTMSTTVGPRPARTWARTWRPCWRWLRAWCPRRLPS</sequence>
<feature type="compositionally biased region" description="Basic and acidic residues" evidence="1">
    <location>
        <begin position="215"/>
        <end position="230"/>
    </location>
</feature>
<dbReference type="AlphaFoldDB" id="A0A0F9DMJ8"/>
<dbReference type="SUPFAM" id="SSF64518">
    <property type="entry name" value="Phase 1 flagellin"/>
    <property type="match status" value="1"/>
</dbReference>
<feature type="non-terminal residue" evidence="2">
    <location>
        <position position="1"/>
    </location>
</feature>